<keyword evidence="4" id="KW-1185">Reference proteome</keyword>
<dbReference type="Pfam" id="PF13374">
    <property type="entry name" value="TPR_10"/>
    <property type="match status" value="3"/>
</dbReference>
<feature type="region of interest" description="Disordered" evidence="1">
    <location>
        <begin position="584"/>
        <end position="607"/>
    </location>
</feature>
<dbReference type="InterPro" id="IPR011990">
    <property type="entry name" value="TPR-like_helical_dom_sf"/>
</dbReference>
<dbReference type="Gene3D" id="1.25.40.10">
    <property type="entry name" value="Tetratricopeptide repeat domain"/>
    <property type="match status" value="1"/>
</dbReference>
<organism evidence="3 4">
    <name type="scientific">Actinokineospora cianjurensis</name>
    <dbReference type="NCBI Taxonomy" id="585224"/>
    <lineage>
        <taxon>Bacteria</taxon>
        <taxon>Bacillati</taxon>
        <taxon>Actinomycetota</taxon>
        <taxon>Actinomycetes</taxon>
        <taxon>Pseudonocardiales</taxon>
        <taxon>Pseudonocardiaceae</taxon>
        <taxon>Actinokineospora</taxon>
    </lineage>
</organism>
<evidence type="ECO:0000313" key="3">
    <source>
        <dbReference type="EMBL" id="RLK61926.1"/>
    </source>
</evidence>
<dbReference type="RefSeq" id="WP_121390492.1">
    <property type="nucleotide sequence ID" value="NZ_RCDD01000001.1"/>
</dbReference>
<name>A0A421BC60_9PSEU</name>
<protein>
    <submittedName>
        <fullName evidence="3">Tetratricopeptide repeat protein</fullName>
    </submittedName>
</protein>
<dbReference type="PANTHER" id="PTHR19959:SF119">
    <property type="entry name" value="FUNGAL LIPASE-LIKE DOMAIN-CONTAINING PROTEIN"/>
    <property type="match status" value="1"/>
</dbReference>
<comment type="caution">
    <text evidence="3">The sequence shown here is derived from an EMBL/GenBank/DDBJ whole genome shotgun (WGS) entry which is preliminary data.</text>
</comment>
<reference evidence="3 4" key="1">
    <citation type="submission" date="2018-10" db="EMBL/GenBank/DDBJ databases">
        <title>Genomic Encyclopedia of Archaeal and Bacterial Type Strains, Phase II (KMG-II): from individual species to whole genera.</title>
        <authorList>
            <person name="Goeker M."/>
        </authorList>
    </citation>
    <scope>NUCLEOTIDE SEQUENCE [LARGE SCALE GENOMIC DNA]</scope>
    <source>
        <strain evidence="3 4">DSM 45657</strain>
    </source>
</reference>
<dbReference type="OrthoDB" id="3206999at2"/>
<feature type="domain" description="CHAT" evidence="2">
    <location>
        <begin position="702"/>
        <end position="987"/>
    </location>
</feature>
<dbReference type="AlphaFoldDB" id="A0A421BC60"/>
<dbReference type="SUPFAM" id="SSF48452">
    <property type="entry name" value="TPR-like"/>
    <property type="match status" value="1"/>
</dbReference>
<accession>A0A421BC60</accession>
<evidence type="ECO:0000313" key="4">
    <source>
        <dbReference type="Proteomes" id="UP000282454"/>
    </source>
</evidence>
<dbReference type="PANTHER" id="PTHR19959">
    <property type="entry name" value="KINESIN LIGHT CHAIN"/>
    <property type="match status" value="1"/>
</dbReference>
<evidence type="ECO:0000259" key="2">
    <source>
        <dbReference type="Pfam" id="PF12770"/>
    </source>
</evidence>
<dbReference type="EMBL" id="RCDD01000001">
    <property type="protein sequence ID" value="RLK61926.1"/>
    <property type="molecule type" value="Genomic_DNA"/>
</dbReference>
<proteinExistence type="predicted"/>
<evidence type="ECO:0000256" key="1">
    <source>
        <dbReference type="SAM" id="MobiDB-lite"/>
    </source>
</evidence>
<dbReference type="Proteomes" id="UP000282454">
    <property type="component" value="Unassembled WGS sequence"/>
</dbReference>
<gene>
    <name evidence="3" type="ORF">CLV68_2471</name>
</gene>
<dbReference type="InterPro" id="IPR024983">
    <property type="entry name" value="CHAT_dom"/>
</dbReference>
<sequence length="988" mass="107031">MTIDDLTRRLRAWLDRYDAEHDPATVLAPAALADALALGETIGDHVTEHAEAAAAVGLLHWYRYLLLPEPDDRPDLDEAIAVFRQVQRSRPDLVPDAVREALAPANIPCPDNDPWTLMGGDLIGEYEANGDRNTLDTAIAAFRLALAHMLPDDHRAQLATLLRLGSALLLDGESTGSPSVLDEAVDVFRKSLDLGDRDRSPGLTGLMAALYLRYRRHGRSNDLDEIIEVGYEAAGSVPQDDPERFRLLSLLAIAHHARFQYTGESYELDRAIDAGANAVANTDEDHSELAGRLSNLGIALRARYERTGDVEDLETAIDVTRRAVHATPTDHPDLPRHLSNLGIALRARYERTGDVEDLETAIDVTRRAVHATPTDHPDLPRHLSNLGIALRARYERTGDVEDLETAIDVTRRAVHATPTDHPDRTGALLNLGGTLLANGESCGDRELLTEAVRVLRAASNTTVVGSPMRALVTTYLGRAAAAVGDWQLAVEVFDIAIDAVDQMVWHGADRDDSEFHLAKFSGLASDAAACALNAGDPSRAVELWEHGRGVLLTQSLDLSTNLTELARRAPHLAARFATLRDRLGGLGPQGNDDPSSSPEQPERVARREWNDVVEAIRGLPGFEGFLRRMTTADLLDAAAAGPVVLLNVSRYRSDALALTSDGVSVIRLPEVNPEKVELRLATLDAAVTWGGSRHQEDRLLDEVLGWLWDTVARPVLDGIGLTSRRAPGDDLPRLWWCPSGTLSFLPLHMAGYHDAPAGDVPTTVPDLVVSSYTPTIRALVHARRQRAGKTRAPHVLAVATSHAPGVPDLPAARSEAAALGDMFPASAVVLADADATRDAVLAAIPQGTIAHFACHGITDPVSPSSSGLLLADQMLTVRDLAELRLEDAELAYLSACDTASPDPRLADEAIHVATAFQLTGFRHVIATLWPLTDNAAKLIAEQFYKHLNQNGRPTPDCAAFALHAATRTLQARRPGSRRWWMSMIHVGP</sequence>
<dbReference type="Pfam" id="PF12770">
    <property type="entry name" value="CHAT"/>
    <property type="match status" value="1"/>
</dbReference>